<feature type="compositionally biased region" description="Polar residues" evidence="3">
    <location>
        <begin position="759"/>
        <end position="772"/>
    </location>
</feature>
<evidence type="ECO:0000256" key="4">
    <source>
        <dbReference type="SAM" id="Phobius"/>
    </source>
</evidence>
<dbReference type="InterPro" id="IPR003597">
    <property type="entry name" value="Ig_C1-set"/>
</dbReference>
<feature type="compositionally biased region" description="Polar residues" evidence="3">
    <location>
        <begin position="513"/>
        <end position="539"/>
    </location>
</feature>
<dbReference type="SMART" id="SM00409">
    <property type="entry name" value="IG"/>
    <property type="match status" value="1"/>
</dbReference>
<feature type="domain" description="Ig-like" evidence="5">
    <location>
        <begin position="146"/>
        <end position="239"/>
    </location>
</feature>
<feature type="region of interest" description="Disordered" evidence="3">
    <location>
        <begin position="755"/>
        <end position="790"/>
    </location>
</feature>
<name>A0A8J1LZM0_XENLA</name>
<keyword evidence="6" id="KW-1185">Reference proteome</keyword>
<feature type="compositionally biased region" description="Low complexity" evidence="3">
    <location>
        <begin position="773"/>
        <end position="788"/>
    </location>
</feature>
<feature type="region of interest" description="Disordered" evidence="3">
    <location>
        <begin position="809"/>
        <end position="905"/>
    </location>
</feature>
<dbReference type="PANTHER" id="PTHR19971">
    <property type="entry name" value="SIGNAL-REGULATORY PROTEIN BETA"/>
    <property type="match status" value="1"/>
</dbReference>
<dbReference type="InterPro" id="IPR003599">
    <property type="entry name" value="Ig_sub"/>
</dbReference>
<evidence type="ECO:0000313" key="7">
    <source>
        <dbReference type="RefSeq" id="XP_041434506.1"/>
    </source>
</evidence>
<evidence type="ECO:0000259" key="5">
    <source>
        <dbReference type="PROSITE" id="PS50835"/>
    </source>
</evidence>
<dbReference type="OrthoDB" id="10043043at2759"/>
<organism evidence="6 7">
    <name type="scientific">Xenopus laevis</name>
    <name type="common">African clawed frog</name>
    <dbReference type="NCBI Taxonomy" id="8355"/>
    <lineage>
        <taxon>Eukaryota</taxon>
        <taxon>Metazoa</taxon>
        <taxon>Chordata</taxon>
        <taxon>Craniata</taxon>
        <taxon>Vertebrata</taxon>
        <taxon>Euteleostomi</taxon>
        <taxon>Amphibia</taxon>
        <taxon>Batrachia</taxon>
        <taxon>Anura</taxon>
        <taxon>Pipoidea</taxon>
        <taxon>Pipidae</taxon>
        <taxon>Xenopodinae</taxon>
        <taxon>Xenopus</taxon>
        <taxon>Xenopus</taxon>
    </lineage>
</organism>
<dbReference type="RefSeq" id="XP_041434506.1">
    <property type="nucleotide sequence ID" value="XM_041578572.1"/>
</dbReference>
<dbReference type="InterPro" id="IPR013783">
    <property type="entry name" value="Ig-like_fold"/>
</dbReference>
<dbReference type="Proteomes" id="UP000186698">
    <property type="component" value="Chromosome 9_10S"/>
</dbReference>
<dbReference type="SMART" id="SM00407">
    <property type="entry name" value="IGc1"/>
    <property type="match status" value="2"/>
</dbReference>
<feature type="domain" description="Ig-like" evidence="5">
    <location>
        <begin position="31"/>
        <end position="141"/>
    </location>
</feature>
<evidence type="ECO:0000313" key="6">
    <source>
        <dbReference type="Proteomes" id="UP000186698"/>
    </source>
</evidence>
<proteinExistence type="predicted"/>
<dbReference type="InterPro" id="IPR013106">
    <property type="entry name" value="Ig_V-set"/>
</dbReference>
<dbReference type="InterPro" id="IPR036179">
    <property type="entry name" value="Ig-like_dom_sf"/>
</dbReference>
<keyword evidence="4" id="KW-0472">Membrane</keyword>
<dbReference type="PROSITE" id="PS50835">
    <property type="entry name" value="IG_LIKE"/>
    <property type="match status" value="3"/>
</dbReference>
<evidence type="ECO:0000256" key="3">
    <source>
        <dbReference type="SAM" id="MobiDB-lite"/>
    </source>
</evidence>
<evidence type="ECO:0000256" key="2">
    <source>
        <dbReference type="ARBA" id="ARBA00023180"/>
    </source>
</evidence>
<evidence type="ECO:0000256" key="1">
    <source>
        <dbReference type="ARBA" id="ARBA00023157"/>
    </source>
</evidence>
<sequence length="905" mass="99979">MWGTIMGDPGGVTVLIPFLRIQGILCLFLLPQTRAVLEVTAPSPHIAQKGSDILIPCTFQVNKFPADPKFLAIHWDFNGRRKLTYDNEVSTTDPRLSLNSTTAPWGEASLSVSNTQVSDGGRYTCTVTYSPEKQAKEIILTIQAPPRISISNKVVVENKESDLRASITGFYPLDLDVKWLRDGEILPGVTVNKPQRDPDGTHSTTSTVTIVPTKENRDQIFSIQVQHFSLIVPLQEDFQLIYAVAPFIKISHEPFYENKEQTLMCRVWGYYPEESIAVSWLANGSHVEASEIKRINSYVLESFFRFLPTAESQGMEISCVVEHQALTQPLVLKVPVQLTDAQGSITLIITTIIAAVVLMVVVVAILITKKKKICCFTTGDEEDVQGTELTTHWGSETDPFINSSSMENNMEHGASPKPGDIQLNTQGNFFLEVKDFYPKDIQVEWRGSPGTAGKEFVTLKSDLIYNRENENGTYNVTSTCVNVFNMSGPYTIEAKVRHTSLQSPKIITKKKANTSQDENLPTETSESGATDTGENGEQTGLVGTQIDKETQQFAPIEGNTADEGDQEPGCPKFSEIHLNPTGNFFLEVKDFYPKDIQVEWRGSPGSAGKEFVTLKSDLIYNRDNENGTYNVTSTCVNAQNVLNMSGLYTIEAQVRHTSLQSPIIITKKQAKPKGKIEESSEEPGKFIFTLERFYPRFIEIQWSSLGKRLNKMKKITENTDGTFTARSEVTFSEQELKSGIKVIWEHESLPKPECRHLPLTTNVSTSQDENLPTETSESGATETGENGEQTGLVGTQIDKETQQFAPIEGNTADEGDQEPANMSTSQDENLPTETSESGATETGENGEQTGLVGTQIDKETQQFAPIEGNTADEGDQEPEELSSDLTEDFQGLSISSTKSSDIVGK</sequence>
<reference evidence="7" key="1">
    <citation type="submission" date="2025-08" db="UniProtKB">
        <authorList>
            <consortium name="RefSeq"/>
        </authorList>
    </citation>
    <scope>IDENTIFICATION</scope>
    <source>
        <strain evidence="7">J_2021</strain>
        <tissue evidence="7">Erythrocytes</tissue>
    </source>
</reference>
<dbReference type="GeneID" id="108704181"/>
<dbReference type="Pfam" id="PF07654">
    <property type="entry name" value="C1-set"/>
    <property type="match status" value="2"/>
</dbReference>
<dbReference type="Pfam" id="PF07686">
    <property type="entry name" value="V-set"/>
    <property type="match status" value="1"/>
</dbReference>
<dbReference type="SUPFAM" id="SSF48726">
    <property type="entry name" value="Immunoglobulin"/>
    <property type="match status" value="3"/>
</dbReference>
<dbReference type="AlphaFoldDB" id="A0A8J1LZM0"/>
<keyword evidence="4" id="KW-1133">Transmembrane helix</keyword>
<feature type="compositionally biased region" description="Low complexity" evidence="3">
    <location>
        <begin position="832"/>
        <end position="847"/>
    </location>
</feature>
<keyword evidence="1" id="KW-1015">Disulfide bond</keyword>
<feature type="compositionally biased region" description="Polar residues" evidence="3">
    <location>
        <begin position="820"/>
        <end position="831"/>
    </location>
</feature>
<dbReference type="CDD" id="cd00098">
    <property type="entry name" value="IgC1"/>
    <property type="match status" value="1"/>
</dbReference>
<dbReference type="InterPro" id="IPR051755">
    <property type="entry name" value="Ig-like_CS_Receptor"/>
</dbReference>
<feature type="compositionally biased region" description="Polar residues" evidence="3">
    <location>
        <begin position="892"/>
        <end position="905"/>
    </location>
</feature>
<feature type="compositionally biased region" description="Acidic residues" evidence="3">
    <location>
        <begin position="870"/>
        <end position="887"/>
    </location>
</feature>
<feature type="transmembrane region" description="Helical" evidence="4">
    <location>
        <begin position="345"/>
        <end position="367"/>
    </location>
</feature>
<dbReference type="Gene3D" id="2.60.40.10">
    <property type="entry name" value="Immunoglobulins"/>
    <property type="match status" value="6"/>
</dbReference>
<keyword evidence="4" id="KW-0812">Transmembrane</keyword>
<accession>A0A8J1LZM0</accession>
<feature type="region of interest" description="Disordered" evidence="3">
    <location>
        <begin position="506"/>
        <end position="539"/>
    </location>
</feature>
<feature type="domain" description="Ig-like" evidence="5">
    <location>
        <begin position="246"/>
        <end position="331"/>
    </location>
</feature>
<protein>
    <submittedName>
        <fullName evidence="7">Uncharacterized protein LOC108704181 isoform X1</fullName>
    </submittedName>
</protein>
<keyword evidence="2" id="KW-0325">Glycoprotein</keyword>
<gene>
    <name evidence="7" type="primary">LOC108704181</name>
</gene>
<dbReference type="InterPro" id="IPR007110">
    <property type="entry name" value="Ig-like_dom"/>
</dbReference>
<dbReference type="KEGG" id="xla:108704181"/>